<evidence type="ECO:0000313" key="2">
    <source>
        <dbReference type="Proteomes" id="UP000029646"/>
    </source>
</evidence>
<dbReference type="Gene3D" id="3.90.226.10">
    <property type="entry name" value="2-enoyl-CoA Hydratase, Chain A, domain 1"/>
    <property type="match status" value="1"/>
</dbReference>
<name>A0A090W8D9_9FLAO</name>
<protein>
    <submittedName>
        <fullName evidence="1">Uncharacterized protein</fullName>
    </submittedName>
</protein>
<dbReference type="AlphaFoldDB" id="A0A090W8D9"/>
<dbReference type="SUPFAM" id="SSF52096">
    <property type="entry name" value="ClpP/crotonase"/>
    <property type="match status" value="1"/>
</dbReference>
<accession>A0A090W8D9</accession>
<comment type="caution">
    <text evidence="1">The sequence shown here is derived from an EMBL/GenBank/DDBJ whole genome shotgun (WGS) entry which is preliminary data.</text>
</comment>
<gene>
    <name evidence="1" type="ORF">JCM19302_1803</name>
</gene>
<dbReference type="EMBL" id="BBNS01000043">
    <property type="protein sequence ID" value="GAL73206.1"/>
    <property type="molecule type" value="Genomic_DNA"/>
</dbReference>
<dbReference type="Proteomes" id="UP000029646">
    <property type="component" value="Unassembled WGS sequence"/>
</dbReference>
<reference evidence="1 2" key="1">
    <citation type="journal article" date="2014" name="Genome Announc.">
        <title>Draft Genome Sequence of Marine Flavobacterium Jejuia pallidilutea Strain 11shimoA1 and Pigmentation Mutants.</title>
        <authorList>
            <person name="Takatani N."/>
            <person name="Nakanishi M."/>
            <person name="Meirelles P."/>
            <person name="Mino S."/>
            <person name="Suda W."/>
            <person name="Oshima K."/>
            <person name="Hattori M."/>
            <person name="Ohkuma M."/>
            <person name="Hosokawa M."/>
            <person name="Miyashita K."/>
            <person name="Thompson F.L."/>
            <person name="Niwa A."/>
            <person name="Sawabe T."/>
            <person name="Sawabe T."/>
        </authorList>
    </citation>
    <scope>NUCLEOTIDE SEQUENCE [LARGE SCALE GENOMIC DNA]</scope>
    <source>
        <strain evidence="2">JCM19302</strain>
    </source>
</reference>
<evidence type="ECO:0000313" key="1">
    <source>
        <dbReference type="EMBL" id="GAL73206.1"/>
    </source>
</evidence>
<proteinExistence type="predicted"/>
<sequence>MEPYVTLLNKNNVGYIEFFHPNRNSIPSSILLELEQTIKRAGDDDTIKVIVLKKWWR</sequence>
<organism evidence="1 2">
    <name type="scientific">Jejuia pallidilutea</name>
    <dbReference type="NCBI Taxonomy" id="504487"/>
    <lineage>
        <taxon>Bacteria</taxon>
        <taxon>Pseudomonadati</taxon>
        <taxon>Bacteroidota</taxon>
        <taxon>Flavobacteriia</taxon>
        <taxon>Flavobacteriales</taxon>
        <taxon>Flavobacteriaceae</taxon>
        <taxon>Jejuia</taxon>
    </lineage>
</organism>
<dbReference type="InterPro" id="IPR029045">
    <property type="entry name" value="ClpP/crotonase-like_dom_sf"/>
</dbReference>